<dbReference type="Proteomes" id="UP001500218">
    <property type="component" value="Unassembled WGS sequence"/>
</dbReference>
<dbReference type="SUPFAM" id="SSF48230">
    <property type="entry name" value="Chondroitin AC/alginate lyase"/>
    <property type="match status" value="1"/>
</dbReference>
<dbReference type="InterPro" id="IPR012480">
    <property type="entry name" value="Hepar_II_III_C"/>
</dbReference>
<dbReference type="RefSeq" id="WP_344131551.1">
    <property type="nucleotide sequence ID" value="NZ_BAAALT010000084.1"/>
</dbReference>
<comment type="subcellular location">
    <subcellularLocation>
        <location evidence="1">Cell envelope</location>
    </subcellularLocation>
</comment>
<evidence type="ECO:0000256" key="1">
    <source>
        <dbReference type="ARBA" id="ARBA00004196"/>
    </source>
</evidence>
<dbReference type="Gene3D" id="1.50.10.100">
    <property type="entry name" value="Chondroitin AC/alginate lyase"/>
    <property type="match status" value="1"/>
</dbReference>
<dbReference type="Gene3D" id="2.70.98.70">
    <property type="match status" value="1"/>
</dbReference>
<evidence type="ECO:0000313" key="3">
    <source>
        <dbReference type="EMBL" id="GAA1806807.1"/>
    </source>
</evidence>
<comment type="caution">
    <text evidence="3">The sequence shown here is derived from an EMBL/GenBank/DDBJ whole genome shotgun (WGS) entry which is preliminary data.</text>
</comment>
<feature type="domain" description="Heparinase II/III-like C-terminal" evidence="2">
    <location>
        <begin position="416"/>
        <end position="579"/>
    </location>
</feature>
<gene>
    <name evidence="3" type="ORF">GCM10009682_30930</name>
</gene>
<dbReference type="Pfam" id="PF07940">
    <property type="entry name" value="Hepar_II_III_C"/>
    <property type="match status" value="1"/>
</dbReference>
<name>A0ABN2M314_9ACTN</name>
<dbReference type="EMBL" id="BAAALT010000084">
    <property type="protein sequence ID" value="GAA1806807.1"/>
    <property type="molecule type" value="Genomic_DNA"/>
</dbReference>
<evidence type="ECO:0000313" key="4">
    <source>
        <dbReference type="Proteomes" id="UP001500218"/>
    </source>
</evidence>
<proteinExistence type="predicted"/>
<reference evidence="3 4" key="1">
    <citation type="journal article" date="2019" name="Int. J. Syst. Evol. Microbiol.">
        <title>The Global Catalogue of Microorganisms (GCM) 10K type strain sequencing project: providing services to taxonomists for standard genome sequencing and annotation.</title>
        <authorList>
            <consortium name="The Broad Institute Genomics Platform"/>
            <consortium name="The Broad Institute Genome Sequencing Center for Infectious Disease"/>
            <person name="Wu L."/>
            <person name="Ma J."/>
        </authorList>
    </citation>
    <scope>NUCLEOTIDE SEQUENCE [LARGE SCALE GENOMIC DNA]</scope>
    <source>
        <strain evidence="3 4">JCM 13250</strain>
    </source>
</reference>
<dbReference type="InterPro" id="IPR008929">
    <property type="entry name" value="Chondroitin_lyas"/>
</dbReference>
<protein>
    <submittedName>
        <fullName evidence="3">Heparinase II/III family protein</fullName>
    </submittedName>
</protein>
<sequence>MPSTDRFTGPLAAAWPGLDAAKLAGILLPPERSLPVPTALERDVWADAHAPTLRVLRARAEADRSQPWPQPLAHQYARYFRDGDRDTYEQLLWARQRRFTRAAVLAAVTLDPAWLDEAIDGAMLLCEQSTWCWPAHDDTRTAHGAVVPTVTDPYLDLGAGHVAAELAWLDHLLGEQFDGYAPGVRARIRHEVDVRVLTPFERRRDWHWLGLDGNAHNWTAWIHGNVLVAALRLVEHPGRRARLVDLAVEGLDRYVASLPADGAIDEGYSYWWNGACRALEALDVLTHATDGVLGGVPGEALRATVAFPHRVHLGGPWYLNLADGWARPPSGDPWHALHRAARRVGDADAAAHAAAQRDPDAPLADEHLGLGRMLRALTDPDWATASGTSPLPRDVWFGSTEVLVARVADGDAAGLTLAVKGGHNGEHHNHNDVGSVVVALGGVPVLVDAGRPTYTARTFGPDRYGIWTMRSDWHNVPGIRGTTQAPGRRFAARDVAVIDDGAGLTLDLAAAYPLTDVGTWRRTARLDRARGCVVVTDVWELAPATVEEPTTLRWLIAGEVRLHEGRAEVTALEGAGRVALIWEPASAPGTVTVRVLDDPMLVDVWGDRLTRLEIDVTSIGAVGTLTLTVEVIHE</sequence>
<accession>A0ABN2M314</accession>
<evidence type="ECO:0000259" key="2">
    <source>
        <dbReference type="Pfam" id="PF07940"/>
    </source>
</evidence>
<organism evidence="3 4">
    <name type="scientific">Luedemannella flava</name>
    <dbReference type="NCBI Taxonomy" id="349316"/>
    <lineage>
        <taxon>Bacteria</taxon>
        <taxon>Bacillati</taxon>
        <taxon>Actinomycetota</taxon>
        <taxon>Actinomycetes</taxon>
        <taxon>Micromonosporales</taxon>
        <taxon>Micromonosporaceae</taxon>
        <taxon>Luedemannella</taxon>
    </lineage>
</organism>
<keyword evidence="4" id="KW-1185">Reference proteome</keyword>